<dbReference type="Proteomes" id="UP001630127">
    <property type="component" value="Unassembled WGS sequence"/>
</dbReference>
<accession>A0ABD2YKK6</accession>
<evidence type="ECO:0000313" key="1">
    <source>
        <dbReference type="EMBL" id="KAL3507936.1"/>
    </source>
</evidence>
<dbReference type="AlphaFoldDB" id="A0ABD2YKK6"/>
<proteinExistence type="predicted"/>
<dbReference type="EMBL" id="JBJUIK010000013">
    <property type="protein sequence ID" value="KAL3507936.1"/>
    <property type="molecule type" value="Genomic_DNA"/>
</dbReference>
<evidence type="ECO:0000313" key="2">
    <source>
        <dbReference type="Proteomes" id="UP001630127"/>
    </source>
</evidence>
<organism evidence="1 2">
    <name type="scientific">Cinchona calisaya</name>
    <dbReference type="NCBI Taxonomy" id="153742"/>
    <lineage>
        <taxon>Eukaryota</taxon>
        <taxon>Viridiplantae</taxon>
        <taxon>Streptophyta</taxon>
        <taxon>Embryophyta</taxon>
        <taxon>Tracheophyta</taxon>
        <taxon>Spermatophyta</taxon>
        <taxon>Magnoliopsida</taxon>
        <taxon>eudicotyledons</taxon>
        <taxon>Gunneridae</taxon>
        <taxon>Pentapetalae</taxon>
        <taxon>asterids</taxon>
        <taxon>lamiids</taxon>
        <taxon>Gentianales</taxon>
        <taxon>Rubiaceae</taxon>
        <taxon>Cinchonoideae</taxon>
        <taxon>Cinchoneae</taxon>
        <taxon>Cinchona</taxon>
    </lineage>
</organism>
<protein>
    <submittedName>
        <fullName evidence="1">Uncharacterized protein</fullName>
    </submittedName>
</protein>
<reference evidence="1 2" key="1">
    <citation type="submission" date="2024-11" db="EMBL/GenBank/DDBJ databases">
        <title>A near-complete genome assembly of Cinchona calisaya.</title>
        <authorList>
            <person name="Lian D.C."/>
            <person name="Zhao X.W."/>
            <person name="Wei L."/>
        </authorList>
    </citation>
    <scope>NUCLEOTIDE SEQUENCE [LARGE SCALE GENOMIC DNA]</scope>
    <source>
        <tissue evidence="1">Nenye</tissue>
    </source>
</reference>
<sequence length="83" mass="9599">MAKGKEAKQIIVDDKFWNNCLILVRIIGPLIRLLGVCDANVKPSMGYIYEDDDNDDKFEEDVDLESFQRRGIGLIDHDDEWLN</sequence>
<keyword evidence="2" id="KW-1185">Reference proteome</keyword>
<comment type="caution">
    <text evidence="1">The sequence shown here is derived from an EMBL/GenBank/DDBJ whole genome shotgun (WGS) entry which is preliminary data.</text>
</comment>
<gene>
    <name evidence="1" type="ORF">ACH5RR_033318</name>
</gene>
<name>A0ABD2YKK6_9GENT</name>